<dbReference type="Proteomes" id="UP000282930">
    <property type="component" value="Chromosome"/>
</dbReference>
<evidence type="ECO:0000256" key="10">
    <source>
        <dbReference type="PIRSR" id="PIRSR000077-4"/>
    </source>
</evidence>
<dbReference type="GO" id="GO:0005737">
    <property type="term" value="C:cytoplasm"/>
    <property type="evidence" value="ECO:0007669"/>
    <property type="project" value="TreeGrafter"/>
</dbReference>
<dbReference type="InterPro" id="IPR005746">
    <property type="entry name" value="Thioredoxin"/>
</dbReference>
<evidence type="ECO:0000313" key="13">
    <source>
        <dbReference type="Proteomes" id="UP000282930"/>
    </source>
</evidence>
<dbReference type="KEGG" id="ccha:ELD05_07690"/>
<evidence type="ECO:0000256" key="5">
    <source>
        <dbReference type="ARBA" id="ARBA00023157"/>
    </source>
</evidence>
<keyword evidence="13" id="KW-1185">Reference proteome</keyword>
<dbReference type="PIRSF" id="PIRSF000077">
    <property type="entry name" value="Thioredoxin"/>
    <property type="match status" value="1"/>
</dbReference>
<feature type="disulfide bond" description="Redox-active" evidence="10">
    <location>
        <begin position="33"/>
        <end position="36"/>
    </location>
</feature>
<dbReference type="EMBL" id="CP034791">
    <property type="protein sequence ID" value="AZT90538.1"/>
    <property type="molecule type" value="Genomic_DNA"/>
</dbReference>
<organism evidence="12 13">
    <name type="scientific">Caldicellulosiruptor changbaiensis</name>
    <dbReference type="NCBI Taxonomy" id="1222016"/>
    <lineage>
        <taxon>Bacteria</taxon>
        <taxon>Bacillati</taxon>
        <taxon>Bacillota</taxon>
        <taxon>Bacillota incertae sedis</taxon>
        <taxon>Caldicellulosiruptorales</taxon>
        <taxon>Caldicellulosiruptoraceae</taxon>
        <taxon>Caldicellulosiruptor</taxon>
    </lineage>
</organism>
<evidence type="ECO:0000256" key="9">
    <source>
        <dbReference type="PIRSR" id="PIRSR000077-1"/>
    </source>
</evidence>
<evidence type="ECO:0000256" key="2">
    <source>
        <dbReference type="ARBA" id="ARBA00020570"/>
    </source>
</evidence>
<dbReference type="CDD" id="cd02947">
    <property type="entry name" value="TRX_family"/>
    <property type="match status" value="1"/>
</dbReference>
<dbReference type="Pfam" id="PF00085">
    <property type="entry name" value="Thioredoxin"/>
    <property type="match status" value="1"/>
</dbReference>
<feature type="active site" description="Nucleophile" evidence="9">
    <location>
        <position position="33"/>
    </location>
</feature>
<keyword evidence="3" id="KW-0813">Transport</keyword>
<dbReference type="InterPro" id="IPR036249">
    <property type="entry name" value="Thioredoxin-like_sf"/>
</dbReference>
<dbReference type="PRINTS" id="PR00421">
    <property type="entry name" value="THIOREDOXIN"/>
</dbReference>
<dbReference type="NCBIfam" id="TIGR01068">
    <property type="entry name" value="thioredoxin"/>
    <property type="match status" value="1"/>
</dbReference>
<protein>
    <recommendedName>
        <fullName evidence="2 7">Thioredoxin</fullName>
    </recommendedName>
</protein>
<feature type="site" description="Contributes to redox potential value" evidence="9">
    <location>
        <position position="34"/>
    </location>
</feature>
<evidence type="ECO:0000256" key="7">
    <source>
        <dbReference type="NCBIfam" id="TIGR01068"/>
    </source>
</evidence>
<keyword evidence="6 10" id="KW-0676">Redox-active center</keyword>
<dbReference type="SUPFAM" id="SSF52833">
    <property type="entry name" value="Thioredoxin-like"/>
    <property type="match status" value="1"/>
</dbReference>
<evidence type="ECO:0000256" key="8">
    <source>
        <dbReference type="PIRNR" id="PIRNR000077"/>
    </source>
</evidence>
<reference evidence="12 13" key="1">
    <citation type="submission" date="2018-12" db="EMBL/GenBank/DDBJ databases">
        <title>Genome sequence from the cellulolytic species, Caldicellulosiruptor changbaiensis.</title>
        <authorList>
            <person name="Blumer-Schuette S.E."/>
            <person name="Mendoza C."/>
        </authorList>
    </citation>
    <scope>NUCLEOTIDE SEQUENCE [LARGE SCALE GENOMIC DNA]</scope>
    <source>
        <strain evidence="12 13">CBS-Z</strain>
    </source>
</reference>
<feature type="domain" description="Thioredoxin" evidence="11">
    <location>
        <begin position="1"/>
        <end position="108"/>
    </location>
</feature>
<dbReference type="Gene3D" id="3.40.30.10">
    <property type="entry name" value="Glutaredoxin"/>
    <property type="match status" value="1"/>
</dbReference>
<feature type="active site" description="Nucleophile" evidence="9">
    <location>
        <position position="36"/>
    </location>
</feature>
<dbReference type="FunFam" id="3.40.30.10:FF:000001">
    <property type="entry name" value="Thioredoxin"/>
    <property type="match status" value="1"/>
</dbReference>
<dbReference type="InterPro" id="IPR013766">
    <property type="entry name" value="Thioredoxin_domain"/>
</dbReference>
<evidence type="ECO:0000256" key="4">
    <source>
        <dbReference type="ARBA" id="ARBA00022982"/>
    </source>
</evidence>
<gene>
    <name evidence="12" type="primary">trxA</name>
    <name evidence="12" type="ORF">ELD05_07690</name>
</gene>
<dbReference type="PROSITE" id="PS51352">
    <property type="entry name" value="THIOREDOXIN_2"/>
    <property type="match status" value="1"/>
</dbReference>
<evidence type="ECO:0000256" key="1">
    <source>
        <dbReference type="ARBA" id="ARBA00008987"/>
    </source>
</evidence>
<keyword evidence="4" id="KW-0249">Electron transport</keyword>
<dbReference type="RefSeq" id="WP_011917248.1">
    <property type="nucleotide sequence ID" value="NZ_CP034791.1"/>
</dbReference>
<dbReference type="GO" id="GO:0015035">
    <property type="term" value="F:protein-disulfide reductase activity"/>
    <property type="evidence" value="ECO:0007669"/>
    <property type="project" value="UniProtKB-UniRule"/>
</dbReference>
<comment type="similarity">
    <text evidence="1 8">Belongs to the thioredoxin family.</text>
</comment>
<evidence type="ECO:0000259" key="11">
    <source>
        <dbReference type="PROSITE" id="PS51352"/>
    </source>
</evidence>
<feature type="site" description="Contributes to redox potential value" evidence="9">
    <location>
        <position position="35"/>
    </location>
</feature>
<feature type="site" description="Deprotonates C-terminal active site Cys" evidence="9">
    <location>
        <position position="27"/>
    </location>
</feature>
<dbReference type="PANTHER" id="PTHR45663">
    <property type="entry name" value="GEO12009P1"/>
    <property type="match status" value="1"/>
</dbReference>
<dbReference type="InterPro" id="IPR017937">
    <property type="entry name" value="Thioredoxin_CS"/>
</dbReference>
<keyword evidence="5 10" id="KW-1015">Disulfide bond</keyword>
<dbReference type="AlphaFoldDB" id="A0A3T0D689"/>
<evidence type="ECO:0000256" key="3">
    <source>
        <dbReference type="ARBA" id="ARBA00022448"/>
    </source>
</evidence>
<accession>A0A3T0D689</accession>
<evidence type="ECO:0000256" key="6">
    <source>
        <dbReference type="ARBA" id="ARBA00023284"/>
    </source>
</evidence>
<dbReference type="PROSITE" id="PS00194">
    <property type="entry name" value="THIOREDOXIN_1"/>
    <property type="match status" value="1"/>
</dbReference>
<dbReference type="PANTHER" id="PTHR45663:SF11">
    <property type="entry name" value="GEO12009P1"/>
    <property type="match status" value="1"/>
</dbReference>
<proteinExistence type="inferred from homology"/>
<sequence>MANNIVTLTSENFEREVLQSDIPVVVDFWAAWCGPCRMVAPVIEELAQEYAGKVKFAKLNVDDYGDIAYAFRIMSIPTIMLFKNGQAVDKIIGARPKSDFVNFINRNL</sequence>
<evidence type="ECO:0000313" key="12">
    <source>
        <dbReference type="EMBL" id="AZT90538.1"/>
    </source>
</evidence>
<name>A0A3T0D689_9FIRM</name>